<proteinExistence type="inferred from homology"/>
<protein>
    <recommendedName>
        <fullName evidence="7">Glutamyl-tRNA(Gln) amidotransferase subunit A</fullName>
        <shortName evidence="7">Glu-ADT subunit A</shortName>
        <ecNumber evidence="7">6.3.5.7</ecNumber>
    </recommendedName>
</protein>
<dbReference type="GO" id="GO:0050567">
    <property type="term" value="F:glutaminyl-tRNA synthase (glutamine-hydrolyzing) activity"/>
    <property type="evidence" value="ECO:0007669"/>
    <property type="project" value="UniProtKB-UniRule"/>
</dbReference>
<dbReference type="HAMAP" id="MF_00120">
    <property type="entry name" value="GatA"/>
    <property type="match status" value="1"/>
</dbReference>
<comment type="subunit">
    <text evidence="7">Heterotrimer of A, B and C subunits.</text>
</comment>
<comment type="caution">
    <text evidence="9">The sequence shown here is derived from an EMBL/GenBank/DDBJ whole genome shotgun (WGS) entry which is preliminary data.</text>
</comment>
<dbReference type="PROSITE" id="PS00571">
    <property type="entry name" value="AMIDASES"/>
    <property type="match status" value="1"/>
</dbReference>
<dbReference type="GO" id="GO:0030956">
    <property type="term" value="C:glutamyl-tRNA(Gln) amidotransferase complex"/>
    <property type="evidence" value="ECO:0007669"/>
    <property type="project" value="InterPro"/>
</dbReference>
<keyword evidence="2 7" id="KW-0436">Ligase</keyword>
<feature type="active site" description="Acyl-ester intermediate" evidence="7">
    <location>
        <position position="178"/>
    </location>
</feature>
<evidence type="ECO:0000256" key="4">
    <source>
        <dbReference type="ARBA" id="ARBA00022840"/>
    </source>
</evidence>
<dbReference type="PANTHER" id="PTHR11895">
    <property type="entry name" value="TRANSAMIDASE"/>
    <property type="match status" value="1"/>
</dbReference>
<dbReference type="InterPro" id="IPR036928">
    <property type="entry name" value="AS_sf"/>
</dbReference>
<dbReference type="GO" id="GO:0006412">
    <property type="term" value="P:translation"/>
    <property type="evidence" value="ECO:0007669"/>
    <property type="project" value="UniProtKB-UniRule"/>
</dbReference>
<dbReference type="GO" id="GO:0005524">
    <property type="term" value="F:ATP binding"/>
    <property type="evidence" value="ECO:0007669"/>
    <property type="project" value="UniProtKB-KW"/>
</dbReference>
<evidence type="ECO:0000313" key="9">
    <source>
        <dbReference type="EMBL" id="PIP86692.1"/>
    </source>
</evidence>
<keyword evidence="9" id="KW-0808">Transferase</keyword>
<dbReference type="PANTHER" id="PTHR11895:SF151">
    <property type="entry name" value="GLUTAMYL-TRNA(GLN) AMIDOTRANSFERASE SUBUNIT A"/>
    <property type="match status" value="1"/>
</dbReference>
<dbReference type="InterPro" id="IPR023631">
    <property type="entry name" value="Amidase_dom"/>
</dbReference>
<evidence type="ECO:0000256" key="3">
    <source>
        <dbReference type="ARBA" id="ARBA00022741"/>
    </source>
</evidence>
<feature type="active site" description="Charge relay system" evidence="7">
    <location>
        <position position="79"/>
    </location>
</feature>
<accession>A0A2H0DWZ0</accession>
<sequence>MIDLNNLTIKKAHQAMKAGEYSCLDLTGAYLNEIEKKNPKLNAYLEVFTESALKEAKIADKKFKEGTATLLTGIPIAVKDNILIKGKIASAGSKILENYKATYDATVVKKLKKEKAVFLGRTNLDEFAMGASTENSAFGVTKNPHDIERVSGGSSGGSAAAVAANLCLAALGSDTAGSIRQPSSFCGVVGLKPTYGAVSRYGLIALGSSLDCIGPIVKNVRDAEIIQEAIKGWDKSDSTSLREVKSQKLKIEKSKFTVGVPNIRLTDGQIKSETLKNLEEAIEKLKSLGYKVKSIELPNLRYAVPAYYIILPAEASANLARYDGVKYGLREKGENLMETYFKTRGRGFGPEVRRRIFIGTYVLSAGYLDAYYNKANAVRDLIKKDFEKAFEEVDLILTPTTAGPAFKIGEKSADPVQMYLEDIFTVPANHTGLPAISIPYGQAEEMPLGIQFIASHQNESLLFKVSKDFLGEKD</sequence>
<dbReference type="GO" id="GO:0016740">
    <property type="term" value="F:transferase activity"/>
    <property type="evidence" value="ECO:0007669"/>
    <property type="project" value="UniProtKB-KW"/>
</dbReference>
<comment type="function">
    <text evidence="7">Allows the formation of correctly charged Gln-tRNA(Gln) through the transamidation of misacylated Glu-tRNA(Gln) in organisms which lack glutaminyl-tRNA synthetase. The reaction takes place in the presence of glutamine and ATP through an activated gamma-phospho-Glu-tRNA(Gln).</text>
</comment>
<name>A0A2H0DWZ0_9BACT</name>
<dbReference type="Pfam" id="PF01425">
    <property type="entry name" value="Amidase"/>
    <property type="match status" value="1"/>
</dbReference>
<evidence type="ECO:0000256" key="7">
    <source>
        <dbReference type="HAMAP-Rule" id="MF_00120"/>
    </source>
</evidence>
<keyword evidence="4 7" id="KW-0067">ATP-binding</keyword>
<dbReference type="Proteomes" id="UP000231276">
    <property type="component" value="Unassembled WGS sequence"/>
</dbReference>
<dbReference type="SUPFAM" id="SSF75304">
    <property type="entry name" value="Amidase signature (AS) enzymes"/>
    <property type="match status" value="1"/>
</dbReference>
<keyword evidence="3 7" id="KW-0547">Nucleotide-binding</keyword>
<dbReference type="InterPro" id="IPR000120">
    <property type="entry name" value="Amidase"/>
</dbReference>
<evidence type="ECO:0000256" key="5">
    <source>
        <dbReference type="ARBA" id="ARBA00022917"/>
    </source>
</evidence>
<dbReference type="NCBIfam" id="TIGR00132">
    <property type="entry name" value="gatA"/>
    <property type="match status" value="1"/>
</dbReference>
<comment type="similarity">
    <text evidence="1 7">Belongs to the amidase family. GatA subfamily.</text>
</comment>
<feature type="active site" description="Charge relay system" evidence="7">
    <location>
        <position position="154"/>
    </location>
</feature>
<comment type="catalytic activity">
    <reaction evidence="6 7">
        <text>L-glutamyl-tRNA(Gln) + L-glutamine + ATP + H2O = L-glutaminyl-tRNA(Gln) + L-glutamate + ADP + phosphate + H(+)</text>
        <dbReference type="Rhea" id="RHEA:17521"/>
        <dbReference type="Rhea" id="RHEA-COMP:9681"/>
        <dbReference type="Rhea" id="RHEA-COMP:9684"/>
        <dbReference type="ChEBI" id="CHEBI:15377"/>
        <dbReference type="ChEBI" id="CHEBI:15378"/>
        <dbReference type="ChEBI" id="CHEBI:29985"/>
        <dbReference type="ChEBI" id="CHEBI:30616"/>
        <dbReference type="ChEBI" id="CHEBI:43474"/>
        <dbReference type="ChEBI" id="CHEBI:58359"/>
        <dbReference type="ChEBI" id="CHEBI:78520"/>
        <dbReference type="ChEBI" id="CHEBI:78521"/>
        <dbReference type="ChEBI" id="CHEBI:456216"/>
        <dbReference type="EC" id="6.3.5.7"/>
    </reaction>
</comment>
<gene>
    <name evidence="7" type="primary">gatA</name>
    <name evidence="9" type="ORF">COW82_00595</name>
</gene>
<dbReference type="InterPro" id="IPR020556">
    <property type="entry name" value="Amidase_CS"/>
</dbReference>
<organism evidence="9 10">
    <name type="scientific">Candidatus Campbellbacteria bacterium CG22_combo_CG10-13_8_21_14_all_43_18</name>
    <dbReference type="NCBI Taxonomy" id="1974530"/>
    <lineage>
        <taxon>Bacteria</taxon>
        <taxon>Candidatus Campbelliibacteriota</taxon>
    </lineage>
</organism>
<evidence type="ECO:0000259" key="8">
    <source>
        <dbReference type="Pfam" id="PF01425"/>
    </source>
</evidence>
<evidence type="ECO:0000256" key="1">
    <source>
        <dbReference type="ARBA" id="ARBA00008069"/>
    </source>
</evidence>
<dbReference type="Gene3D" id="3.90.1300.10">
    <property type="entry name" value="Amidase signature (AS) domain"/>
    <property type="match status" value="1"/>
</dbReference>
<evidence type="ECO:0000313" key="10">
    <source>
        <dbReference type="Proteomes" id="UP000231276"/>
    </source>
</evidence>
<evidence type="ECO:0000256" key="2">
    <source>
        <dbReference type="ARBA" id="ARBA00022598"/>
    </source>
</evidence>
<dbReference type="InterPro" id="IPR004412">
    <property type="entry name" value="GatA"/>
</dbReference>
<dbReference type="EMBL" id="PCTS01000009">
    <property type="protein sequence ID" value="PIP86692.1"/>
    <property type="molecule type" value="Genomic_DNA"/>
</dbReference>
<evidence type="ECO:0000256" key="6">
    <source>
        <dbReference type="ARBA" id="ARBA00047407"/>
    </source>
</evidence>
<dbReference type="AlphaFoldDB" id="A0A2H0DWZ0"/>
<reference evidence="9 10" key="1">
    <citation type="submission" date="2017-09" db="EMBL/GenBank/DDBJ databases">
        <title>Depth-based differentiation of microbial function through sediment-hosted aquifers and enrichment of novel symbionts in the deep terrestrial subsurface.</title>
        <authorList>
            <person name="Probst A.J."/>
            <person name="Ladd B."/>
            <person name="Jarett J.K."/>
            <person name="Geller-Mcgrath D.E."/>
            <person name="Sieber C.M."/>
            <person name="Emerson J.B."/>
            <person name="Anantharaman K."/>
            <person name="Thomas B.C."/>
            <person name="Malmstrom R."/>
            <person name="Stieglmeier M."/>
            <person name="Klingl A."/>
            <person name="Woyke T."/>
            <person name="Ryan C.M."/>
            <person name="Banfield J.F."/>
        </authorList>
    </citation>
    <scope>NUCLEOTIDE SEQUENCE [LARGE SCALE GENOMIC DNA]</scope>
    <source>
        <strain evidence="9">CG22_combo_CG10-13_8_21_14_all_43_18</strain>
    </source>
</reference>
<keyword evidence="5 7" id="KW-0648">Protein biosynthesis</keyword>
<feature type="domain" description="Amidase" evidence="8">
    <location>
        <begin position="25"/>
        <end position="462"/>
    </location>
</feature>
<dbReference type="EC" id="6.3.5.7" evidence="7"/>